<reference evidence="1 2" key="1">
    <citation type="submission" date="2020-08" db="EMBL/GenBank/DDBJ databases">
        <title>A Genomic Blueprint of the Chicken Gut Microbiome.</title>
        <authorList>
            <person name="Gilroy R."/>
            <person name="Ravi A."/>
            <person name="Getino M."/>
            <person name="Pursley I."/>
            <person name="Horton D.L."/>
            <person name="Alikhan N.-F."/>
            <person name="Baker D."/>
            <person name="Gharbi K."/>
            <person name="Hall N."/>
            <person name="Watson M."/>
            <person name="Adriaenssens E.M."/>
            <person name="Foster-Nyarko E."/>
            <person name="Jarju S."/>
            <person name="Secka A."/>
            <person name="Antonio M."/>
            <person name="Oren A."/>
            <person name="Chaudhuri R."/>
            <person name="La Ragione R.M."/>
            <person name="Hildebrand F."/>
            <person name="Pallen M.J."/>
        </authorList>
    </citation>
    <scope>NUCLEOTIDE SEQUENCE [LARGE SCALE GENOMIC DNA]</scope>
    <source>
        <strain evidence="1 2">Sa2BVA9</strain>
    </source>
</reference>
<comment type="caution">
    <text evidence="1">The sequence shown here is derived from an EMBL/GenBank/DDBJ whole genome shotgun (WGS) entry which is preliminary data.</text>
</comment>
<dbReference type="Proteomes" id="UP000608071">
    <property type="component" value="Unassembled WGS sequence"/>
</dbReference>
<dbReference type="EMBL" id="JACSQL010000001">
    <property type="protein sequence ID" value="MBD7966457.1"/>
    <property type="molecule type" value="Genomic_DNA"/>
</dbReference>
<protein>
    <submittedName>
        <fullName evidence="1">Uncharacterized protein</fullName>
    </submittedName>
</protein>
<organism evidence="1 2">
    <name type="scientific">Paenibacillus gallinarum</name>
    <dbReference type="NCBI Taxonomy" id="2762232"/>
    <lineage>
        <taxon>Bacteria</taxon>
        <taxon>Bacillati</taxon>
        <taxon>Bacillota</taxon>
        <taxon>Bacilli</taxon>
        <taxon>Bacillales</taxon>
        <taxon>Paenibacillaceae</taxon>
        <taxon>Paenibacillus</taxon>
    </lineage>
</organism>
<sequence>MESRVDKKVYKTIRVTVNEKPVGKALVMDGVTYAPINKNKRTVEMKRR</sequence>
<evidence type="ECO:0000313" key="1">
    <source>
        <dbReference type="EMBL" id="MBD7966457.1"/>
    </source>
</evidence>
<evidence type="ECO:0000313" key="2">
    <source>
        <dbReference type="Proteomes" id="UP000608071"/>
    </source>
</evidence>
<accession>A0ABR8SSI4</accession>
<gene>
    <name evidence="1" type="ORF">H9647_00085</name>
</gene>
<keyword evidence="2" id="KW-1185">Reference proteome</keyword>
<dbReference type="RefSeq" id="WP_191797045.1">
    <property type="nucleotide sequence ID" value="NZ_JACSQL010000001.1"/>
</dbReference>
<proteinExistence type="predicted"/>
<name>A0ABR8SSI4_9BACL</name>